<dbReference type="Pfam" id="PF20016">
    <property type="entry name" value="ThsA_Macro"/>
    <property type="match status" value="1"/>
</dbReference>
<comment type="caution">
    <text evidence="2">The sequence shown here is derived from an EMBL/GenBank/DDBJ whole genome shotgun (WGS) entry which is preliminary data.</text>
</comment>
<accession>A0A955LWA8</accession>
<evidence type="ECO:0000259" key="1">
    <source>
        <dbReference type="Pfam" id="PF20016"/>
    </source>
</evidence>
<name>A0A955LWA8_UNCKA</name>
<evidence type="ECO:0000313" key="2">
    <source>
        <dbReference type="EMBL" id="MCA9397732.1"/>
    </source>
</evidence>
<gene>
    <name evidence="2" type="ORF">KC573_02785</name>
</gene>
<protein>
    <recommendedName>
        <fullName evidence="1">Thoeris protein ThsA Macro domain-containing protein</fullName>
    </recommendedName>
</protein>
<organism evidence="2 3">
    <name type="scientific">candidate division WWE3 bacterium</name>
    <dbReference type="NCBI Taxonomy" id="2053526"/>
    <lineage>
        <taxon>Bacteria</taxon>
        <taxon>Katanobacteria</taxon>
    </lineage>
</organism>
<feature type="non-terminal residue" evidence="2">
    <location>
        <position position="1"/>
    </location>
</feature>
<dbReference type="Proteomes" id="UP000699691">
    <property type="component" value="Unassembled WGS sequence"/>
</dbReference>
<dbReference type="EMBL" id="JAGQKY010000120">
    <property type="protein sequence ID" value="MCA9397732.1"/>
    <property type="molecule type" value="Genomic_DNA"/>
</dbReference>
<sequence>SFITLKIGDAFKNNGALIIPINDYFDVSLNGNVNKSNSLQKRLIADYYESKSEHLIEDIKKTTDITEAPFHAGKVVEVEQKGKRFYLTVNSKKTENNRVKSTLEDFLDALNGIYEFLSSNASRDECVTIPLLSTQHGRNANLTRDVVIRQIIDTFIETTKHDSVCEELVISIHPTDIGKGNLDFDKLCNYLEFQCNNYKDIQFKEKPEGTPIEEPSTISDIS</sequence>
<reference evidence="2" key="1">
    <citation type="submission" date="2020-04" db="EMBL/GenBank/DDBJ databases">
        <authorList>
            <person name="Zhang T."/>
        </authorList>
    </citation>
    <scope>NUCLEOTIDE SEQUENCE</scope>
    <source>
        <strain evidence="2">HKST-UBA02</strain>
    </source>
</reference>
<reference evidence="2" key="2">
    <citation type="journal article" date="2021" name="Microbiome">
        <title>Successional dynamics and alternative stable states in a saline activated sludge microbial community over 9 years.</title>
        <authorList>
            <person name="Wang Y."/>
            <person name="Ye J."/>
            <person name="Ju F."/>
            <person name="Liu L."/>
            <person name="Boyd J.A."/>
            <person name="Deng Y."/>
            <person name="Parks D.H."/>
            <person name="Jiang X."/>
            <person name="Yin X."/>
            <person name="Woodcroft B.J."/>
            <person name="Tyson G.W."/>
            <person name="Hugenholtz P."/>
            <person name="Polz M.F."/>
            <person name="Zhang T."/>
        </authorList>
    </citation>
    <scope>NUCLEOTIDE SEQUENCE</scope>
    <source>
        <strain evidence="2">HKST-UBA02</strain>
    </source>
</reference>
<dbReference type="AlphaFoldDB" id="A0A955LWA8"/>
<dbReference type="InterPro" id="IPR045535">
    <property type="entry name" value="ThsA_Macro"/>
</dbReference>
<feature type="domain" description="Thoeris protein ThsA Macro" evidence="1">
    <location>
        <begin position="3"/>
        <end position="173"/>
    </location>
</feature>
<evidence type="ECO:0000313" key="3">
    <source>
        <dbReference type="Proteomes" id="UP000699691"/>
    </source>
</evidence>
<proteinExistence type="predicted"/>